<evidence type="ECO:0000256" key="4">
    <source>
        <dbReference type="ARBA" id="ARBA00010617"/>
    </source>
</evidence>
<evidence type="ECO:0000313" key="16">
    <source>
        <dbReference type="Proteomes" id="UP001150266"/>
    </source>
</evidence>
<keyword evidence="16" id="KW-1185">Reference proteome</keyword>
<accession>A0A9W9A1P5</accession>
<keyword evidence="11" id="KW-0503">Monooxygenase</keyword>
<comment type="subcellular location">
    <subcellularLocation>
        <location evidence="2">Membrane</location>
    </subcellularLocation>
</comment>
<comment type="caution">
    <text evidence="15">The sequence shown here is derived from an EMBL/GenBank/DDBJ whole genome shotgun (WGS) entry which is preliminary data.</text>
</comment>
<evidence type="ECO:0000256" key="2">
    <source>
        <dbReference type="ARBA" id="ARBA00004370"/>
    </source>
</evidence>
<comment type="similarity">
    <text evidence="4">Belongs to the cytochrome P450 family.</text>
</comment>
<evidence type="ECO:0000313" key="15">
    <source>
        <dbReference type="EMBL" id="KAJ4471502.1"/>
    </source>
</evidence>
<evidence type="ECO:0000256" key="8">
    <source>
        <dbReference type="ARBA" id="ARBA00022989"/>
    </source>
</evidence>
<protein>
    <submittedName>
        <fullName evidence="15">Cytochrome P450</fullName>
    </submittedName>
</protein>
<dbReference type="PRINTS" id="PR00385">
    <property type="entry name" value="P450"/>
</dbReference>
<dbReference type="GO" id="GO:0016020">
    <property type="term" value="C:membrane"/>
    <property type="evidence" value="ECO:0007669"/>
    <property type="project" value="UniProtKB-SubCell"/>
</dbReference>
<feature type="binding site" description="axial binding residue" evidence="13">
    <location>
        <position position="469"/>
    </location>
    <ligand>
        <name>heme</name>
        <dbReference type="ChEBI" id="CHEBI:30413"/>
    </ligand>
    <ligandPart>
        <name>Fe</name>
        <dbReference type="ChEBI" id="CHEBI:18248"/>
    </ligandPart>
</feature>
<keyword evidence="10 13" id="KW-0408">Iron</keyword>
<dbReference type="PANTHER" id="PTHR24305:SF166">
    <property type="entry name" value="CYTOCHROME P450 12A4, MITOCHONDRIAL-RELATED"/>
    <property type="match status" value="1"/>
</dbReference>
<comment type="cofactor">
    <cofactor evidence="1 13">
        <name>heme</name>
        <dbReference type="ChEBI" id="CHEBI:30413"/>
    </cofactor>
</comment>
<comment type="pathway">
    <text evidence="3">Secondary metabolite biosynthesis; terpenoid biosynthesis.</text>
</comment>
<evidence type="ECO:0000256" key="12">
    <source>
        <dbReference type="ARBA" id="ARBA00023136"/>
    </source>
</evidence>
<dbReference type="GO" id="GO:0020037">
    <property type="term" value="F:heme binding"/>
    <property type="evidence" value="ECO:0007669"/>
    <property type="project" value="InterPro"/>
</dbReference>
<keyword evidence="6" id="KW-0812">Transmembrane</keyword>
<dbReference type="OrthoDB" id="1470350at2759"/>
<keyword evidence="12" id="KW-0472">Membrane</keyword>
<keyword evidence="9" id="KW-0560">Oxidoreductase</keyword>
<keyword evidence="7 13" id="KW-0479">Metal-binding</keyword>
<evidence type="ECO:0000256" key="5">
    <source>
        <dbReference type="ARBA" id="ARBA00022617"/>
    </source>
</evidence>
<dbReference type="PANTHER" id="PTHR24305">
    <property type="entry name" value="CYTOCHROME P450"/>
    <property type="match status" value="1"/>
</dbReference>
<dbReference type="Gene3D" id="1.10.630.10">
    <property type="entry name" value="Cytochrome P450"/>
    <property type="match status" value="1"/>
</dbReference>
<evidence type="ECO:0000256" key="9">
    <source>
        <dbReference type="ARBA" id="ARBA00023002"/>
    </source>
</evidence>
<organism evidence="15 16">
    <name type="scientific">Lentinula aciculospora</name>
    <dbReference type="NCBI Taxonomy" id="153920"/>
    <lineage>
        <taxon>Eukaryota</taxon>
        <taxon>Fungi</taxon>
        <taxon>Dikarya</taxon>
        <taxon>Basidiomycota</taxon>
        <taxon>Agaricomycotina</taxon>
        <taxon>Agaricomycetes</taxon>
        <taxon>Agaricomycetidae</taxon>
        <taxon>Agaricales</taxon>
        <taxon>Marasmiineae</taxon>
        <taxon>Omphalotaceae</taxon>
        <taxon>Lentinula</taxon>
    </lineage>
</organism>
<dbReference type="Proteomes" id="UP001150266">
    <property type="component" value="Unassembled WGS sequence"/>
</dbReference>
<dbReference type="InterPro" id="IPR001128">
    <property type="entry name" value="Cyt_P450"/>
</dbReference>
<name>A0A9W9A1P5_9AGAR</name>
<proteinExistence type="inferred from homology"/>
<keyword evidence="8" id="KW-1133">Transmembrane helix</keyword>
<evidence type="ECO:0000256" key="10">
    <source>
        <dbReference type="ARBA" id="ARBA00023004"/>
    </source>
</evidence>
<dbReference type="PRINTS" id="PR00465">
    <property type="entry name" value="EP450IV"/>
</dbReference>
<dbReference type="InterPro" id="IPR036396">
    <property type="entry name" value="Cyt_P450_sf"/>
</dbReference>
<dbReference type="Pfam" id="PF00067">
    <property type="entry name" value="p450"/>
    <property type="match status" value="1"/>
</dbReference>
<keyword evidence="5 13" id="KW-0349">Heme</keyword>
<dbReference type="GO" id="GO:0004497">
    <property type="term" value="F:monooxygenase activity"/>
    <property type="evidence" value="ECO:0007669"/>
    <property type="project" value="UniProtKB-KW"/>
</dbReference>
<feature type="signal peptide" evidence="14">
    <location>
        <begin position="1"/>
        <end position="24"/>
    </location>
</feature>
<evidence type="ECO:0000256" key="1">
    <source>
        <dbReference type="ARBA" id="ARBA00001971"/>
    </source>
</evidence>
<dbReference type="InterPro" id="IPR050121">
    <property type="entry name" value="Cytochrome_P450_monoxygenase"/>
</dbReference>
<dbReference type="AlphaFoldDB" id="A0A9W9A1P5"/>
<feature type="chain" id="PRO_5040943541" evidence="14">
    <location>
        <begin position="25"/>
        <end position="535"/>
    </location>
</feature>
<dbReference type="GO" id="GO:0005506">
    <property type="term" value="F:iron ion binding"/>
    <property type="evidence" value="ECO:0007669"/>
    <property type="project" value="InterPro"/>
</dbReference>
<dbReference type="InterPro" id="IPR002403">
    <property type="entry name" value="Cyt_P450_E_grp-IV"/>
</dbReference>
<reference evidence="15" key="1">
    <citation type="submission" date="2022-08" db="EMBL/GenBank/DDBJ databases">
        <title>A Global Phylogenomic Analysis of the Shiitake Genus Lentinula.</title>
        <authorList>
            <consortium name="DOE Joint Genome Institute"/>
            <person name="Sierra-Patev S."/>
            <person name="Min B."/>
            <person name="Naranjo-Ortiz M."/>
            <person name="Looney B."/>
            <person name="Konkel Z."/>
            <person name="Slot J.C."/>
            <person name="Sakamoto Y."/>
            <person name="Steenwyk J.L."/>
            <person name="Rokas A."/>
            <person name="Carro J."/>
            <person name="Camarero S."/>
            <person name="Ferreira P."/>
            <person name="Molpeceres G."/>
            <person name="Ruiz-Duenas F.J."/>
            <person name="Serrano A."/>
            <person name="Henrissat B."/>
            <person name="Drula E."/>
            <person name="Hughes K.W."/>
            <person name="Mata J.L."/>
            <person name="Ishikawa N.K."/>
            <person name="Vargas-Isla R."/>
            <person name="Ushijima S."/>
            <person name="Smith C.A."/>
            <person name="Ahrendt S."/>
            <person name="Andreopoulos W."/>
            <person name="He G."/>
            <person name="Labutti K."/>
            <person name="Lipzen A."/>
            <person name="Ng V."/>
            <person name="Riley R."/>
            <person name="Sandor L."/>
            <person name="Barry K."/>
            <person name="Martinez A.T."/>
            <person name="Xiao Y."/>
            <person name="Gibbons J.G."/>
            <person name="Terashima K."/>
            <person name="Grigoriev I.V."/>
            <person name="Hibbett D.S."/>
        </authorList>
    </citation>
    <scope>NUCLEOTIDE SEQUENCE</scope>
    <source>
        <strain evidence="15">JLM2183</strain>
    </source>
</reference>
<dbReference type="SUPFAM" id="SSF48264">
    <property type="entry name" value="Cytochrome P450"/>
    <property type="match status" value="1"/>
</dbReference>
<evidence type="ECO:0000256" key="14">
    <source>
        <dbReference type="SAM" id="SignalP"/>
    </source>
</evidence>
<evidence type="ECO:0000256" key="6">
    <source>
        <dbReference type="ARBA" id="ARBA00022692"/>
    </source>
</evidence>
<evidence type="ECO:0000256" key="11">
    <source>
        <dbReference type="ARBA" id="ARBA00023033"/>
    </source>
</evidence>
<evidence type="ECO:0000256" key="3">
    <source>
        <dbReference type="ARBA" id="ARBA00004721"/>
    </source>
</evidence>
<dbReference type="GO" id="GO:0016705">
    <property type="term" value="F:oxidoreductase activity, acting on paired donors, with incorporation or reduction of molecular oxygen"/>
    <property type="evidence" value="ECO:0007669"/>
    <property type="project" value="InterPro"/>
</dbReference>
<evidence type="ECO:0000256" key="13">
    <source>
        <dbReference type="PIRSR" id="PIRSR602403-1"/>
    </source>
</evidence>
<evidence type="ECO:0000256" key="7">
    <source>
        <dbReference type="ARBA" id="ARBA00022723"/>
    </source>
</evidence>
<dbReference type="EMBL" id="JAOTPV010000022">
    <property type="protein sequence ID" value="KAJ4471502.1"/>
    <property type="molecule type" value="Genomic_DNA"/>
</dbReference>
<sequence>METSTLLILALVVALFVVYKVCKPSPFSNIAGPEPKSFMLGNLRELLQQPAGLAEFDWQRTYGDVVRFRASFGTDQLMVADPKALQHVMQSSGYRWRKSPVRREIARLTSGKGLAWADGDVHTRQRKVMLPGFRAPETKYFVPFFISCAEAMCSGWKEMIVRNGGQSHIFNFPEYISRATLDAIGQAAFDYDFGSTNNHENELANLYESLTANAFSAPPDLAVLMLDLFRHVPPAIMEFINDHNPKLKALHRVASVANDVASRLIAQKIEDIKGGNPNKDIMTFLVQSNMSENPKSRLTEEELLAQMRTLIFGGHETITNTICWAAYEMARNPELQARLRAEIRATEEAIADRGETEFTMQDFEEMPLLNAMAKETLRYHPVAIHLYRTAYEDDVLPLLKPIIGKSGEIISEIHIPKGAQVIGSVSAYNRYQDSFEFNADRWLDGHVKAEVPLGVYANLATFASGIRSCIGWRFAVTELQAFIVVLLRNFELETTPKLAKIRRESALAMVPTIEGELDKGSQLPIKVSTIPKVEV</sequence>
<gene>
    <name evidence="15" type="ORF">J3R30DRAFT_3525902</name>
</gene>
<keyword evidence="14" id="KW-0732">Signal</keyword>